<accession>E1QSR1</accession>
<name>E1QSR1_VULDI</name>
<protein>
    <submittedName>
        <fullName evidence="1">Uncharacterized protein</fullName>
    </submittedName>
</protein>
<dbReference type="STRING" id="572478.Vdis_0165"/>
<reference evidence="2" key="2">
    <citation type="journal article" date="2010" name="Stand. Genomic Sci.">
        <title>Complete genome sequence of Vulcanisaeta distributa type strain (IC-017T).</title>
        <authorList>
            <person name="Mavromatis K."/>
            <person name="Sikorski J."/>
            <person name="Pabst E."/>
            <person name="Teshima H."/>
            <person name="Lapidus A."/>
            <person name="Lucas S."/>
            <person name="Nolan M."/>
            <person name="Glavina Del Rio T."/>
            <person name="Cheng J."/>
            <person name="Bruce D."/>
            <person name="Goodwin L."/>
            <person name="Pitluck S."/>
            <person name="Liolios K."/>
            <person name="Ivanova N."/>
            <person name="Mikhailova N."/>
            <person name="Pati A."/>
            <person name="Chen A."/>
            <person name="Palaniappan K."/>
            <person name="Land M."/>
            <person name="Hauser L."/>
            <person name="Chang Y."/>
            <person name="Jeffries C."/>
            <person name="Rohde M."/>
            <person name="Spring S."/>
            <person name="Goker M."/>
            <person name="Wirth R."/>
            <person name="Woyke T."/>
            <person name="Bristow J."/>
            <person name="Eisen J."/>
            <person name="Markowitz V."/>
            <person name="Hugenholtz P."/>
            <person name="Klenk H."/>
            <person name="Kyrpides N."/>
        </authorList>
    </citation>
    <scope>NUCLEOTIDE SEQUENCE [LARGE SCALE GENOMIC DNA]</scope>
    <source>
        <strain evidence="2">DSM 14429 / JCM 11212 / NBRC 100878 / IC-017</strain>
    </source>
</reference>
<evidence type="ECO:0000313" key="1">
    <source>
        <dbReference type="EMBL" id="ADN49578.1"/>
    </source>
</evidence>
<dbReference type="KEGG" id="vdi:Vdis_0165"/>
<dbReference type="Proteomes" id="UP000006681">
    <property type="component" value="Chromosome"/>
</dbReference>
<gene>
    <name evidence="1" type="ordered locus">Vdis_0165</name>
</gene>
<reference evidence="1 2" key="1">
    <citation type="journal article" date="2010" name="Stand. Genomic Sci.">
        <title>Complete genome sequence of Vulcanisaeta distributa type strain (IC-017).</title>
        <authorList>
            <person name="Mavromatis K."/>
            <person name="Sikorski J."/>
            <person name="Pabst E."/>
            <person name="Teshima H."/>
            <person name="Lapidus A."/>
            <person name="Lucas S."/>
            <person name="Nolan M."/>
            <person name="Glavina Del Rio T."/>
            <person name="Cheng J.F."/>
            <person name="Bruce D."/>
            <person name="Goodwin L."/>
            <person name="Pitluck S."/>
            <person name="Liolios K."/>
            <person name="Ivanova N."/>
            <person name="Mikhailova N."/>
            <person name="Pati A."/>
            <person name="Chen A."/>
            <person name="Palaniappan K."/>
            <person name="Land M."/>
            <person name="Hauser L."/>
            <person name="Chang Y.J."/>
            <person name="Jeffries C.D."/>
            <person name="Rohde M."/>
            <person name="Spring S."/>
            <person name="Goker M."/>
            <person name="Wirth R."/>
            <person name="Woyke T."/>
            <person name="Bristow J."/>
            <person name="Eisen J.A."/>
            <person name="Markowitz V."/>
            <person name="Hugenholtz P."/>
            <person name="Klenk H.P."/>
            <person name="Kyrpides N.C."/>
        </authorList>
    </citation>
    <scope>NUCLEOTIDE SEQUENCE [LARGE SCALE GENOMIC DNA]</scope>
    <source>
        <strain evidence="2">DSM 14429 / JCM 11212 / NBRC 100878 / IC-017</strain>
    </source>
</reference>
<organism evidence="1 2">
    <name type="scientific">Vulcanisaeta distributa (strain DSM 14429 / JCM 11212 / NBRC 100878 / IC-017)</name>
    <dbReference type="NCBI Taxonomy" id="572478"/>
    <lineage>
        <taxon>Archaea</taxon>
        <taxon>Thermoproteota</taxon>
        <taxon>Thermoprotei</taxon>
        <taxon>Thermoproteales</taxon>
        <taxon>Thermoproteaceae</taxon>
        <taxon>Vulcanisaeta</taxon>
    </lineage>
</organism>
<dbReference type="GeneID" id="80458077"/>
<evidence type="ECO:0000313" key="2">
    <source>
        <dbReference type="Proteomes" id="UP000006681"/>
    </source>
</evidence>
<dbReference type="AlphaFoldDB" id="E1QSR1"/>
<dbReference type="HOGENOM" id="CLU_3245567_0_0_2"/>
<keyword evidence="2" id="KW-1185">Reference proteome</keyword>
<proteinExistence type="predicted"/>
<dbReference type="EMBL" id="CP002100">
    <property type="protein sequence ID" value="ADN49578.1"/>
    <property type="molecule type" value="Genomic_DNA"/>
</dbReference>
<sequence length="42" mass="4759">MPTRVKVVALETASGRYVERELESRINEAIREVENGVAELLM</sequence>
<dbReference type="RefSeq" id="WP_013335303.1">
    <property type="nucleotide sequence ID" value="NC_014537.1"/>
</dbReference>